<keyword evidence="4" id="KW-1185">Reference proteome</keyword>
<proteinExistence type="inferred from homology"/>
<dbReference type="GeneID" id="59347067"/>
<dbReference type="InterPro" id="IPR021109">
    <property type="entry name" value="Peptidase_aspartic_dom_sf"/>
</dbReference>
<name>A0A8H6SLY5_9AGAR</name>
<comment type="caution">
    <text evidence="3">The sequence shown here is derived from an EMBL/GenBank/DDBJ whole genome shotgun (WGS) entry which is preliminary data.</text>
</comment>
<dbReference type="SUPFAM" id="SSF50630">
    <property type="entry name" value="Acid proteases"/>
    <property type="match status" value="1"/>
</dbReference>
<dbReference type="Proteomes" id="UP000636479">
    <property type="component" value="Unassembled WGS sequence"/>
</dbReference>
<sequence>MSDSDEIKRVPLKPMPYDSAIHEFQRTAADVAKNRIQRTSPDSYGIFYDPETKGLKVYHPQASNEIPSPTTSNKRPQQIPTYPATEARWMGNPNDAIAIFSGSGGVRRTGGIPELNDAILGLFPSQTDQLHTVAVGIDTEDPSIGAPFLRLLFDTGSSLIWTFSENTLQMDSQIVFQRPNACHYTSDATSLPITTAVYRYHNGLQIVPQLHQGPMYLVGNPKSTAQNEYQVHRVDNMIFGTAIQASAGFTRWNFDGILGMGLIPPTDISVFCNQIFIQQLSAQRKISAARFTVALKSKEFDSYLILGPHKAIPDEVWSNWVNTVDGCSSWAIQWDAMIIMDHNMNTIGYLPSQGQMPFLVDTGCSTTFLPCEIRKALESALSAEKDAFSGKLFCSLQNPNLKSWKMQCSFGNCVLTIPLFHFVDLHRVGPKADTVWCNFSDGLSSGQVYVNQEIKQTYVLGNGVMRNLLVEFEYLSNPYHYGRIRFAQRPH</sequence>
<dbReference type="GO" id="GO:0004190">
    <property type="term" value="F:aspartic-type endopeptidase activity"/>
    <property type="evidence" value="ECO:0007669"/>
    <property type="project" value="InterPro"/>
</dbReference>
<dbReference type="AlphaFoldDB" id="A0A8H6SLY5"/>
<accession>A0A8H6SLY5</accession>
<dbReference type="PROSITE" id="PS51767">
    <property type="entry name" value="PEPTIDASE_A1"/>
    <property type="match status" value="1"/>
</dbReference>
<dbReference type="InterPro" id="IPR033121">
    <property type="entry name" value="PEPTIDASE_A1"/>
</dbReference>
<dbReference type="Gene3D" id="2.40.70.10">
    <property type="entry name" value="Acid Proteases"/>
    <property type="match status" value="2"/>
</dbReference>
<dbReference type="InterPro" id="IPR001461">
    <property type="entry name" value="Aspartic_peptidase_A1"/>
</dbReference>
<dbReference type="EMBL" id="JACAZF010000006">
    <property type="protein sequence ID" value="KAF7302195.1"/>
    <property type="molecule type" value="Genomic_DNA"/>
</dbReference>
<dbReference type="GO" id="GO:0006508">
    <property type="term" value="P:proteolysis"/>
    <property type="evidence" value="ECO:0007669"/>
    <property type="project" value="InterPro"/>
</dbReference>
<dbReference type="RefSeq" id="XP_037220195.1">
    <property type="nucleotide sequence ID" value="XM_037364551.1"/>
</dbReference>
<evidence type="ECO:0000256" key="1">
    <source>
        <dbReference type="ARBA" id="ARBA00007447"/>
    </source>
</evidence>
<dbReference type="PANTHER" id="PTHR47966">
    <property type="entry name" value="BETA-SITE APP-CLEAVING ENZYME, ISOFORM A-RELATED"/>
    <property type="match status" value="1"/>
</dbReference>
<dbReference type="InterPro" id="IPR034164">
    <property type="entry name" value="Pepsin-like_dom"/>
</dbReference>
<evidence type="ECO:0000259" key="2">
    <source>
        <dbReference type="PROSITE" id="PS51767"/>
    </source>
</evidence>
<reference evidence="3" key="1">
    <citation type="submission" date="2020-05" db="EMBL/GenBank/DDBJ databases">
        <title>Mycena genomes resolve the evolution of fungal bioluminescence.</title>
        <authorList>
            <person name="Tsai I.J."/>
        </authorList>
    </citation>
    <scope>NUCLEOTIDE SEQUENCE</scope>
    <source>
        <strain evidence="3">171206Taipei</strain>
    </source>
</reference>
<organism evidence="3 4">
    <name type="scientific">Mycena indigotica</name>
    <dbReference type="NCBI Taxonomy" id="2126181"/>
    <lineage>
        <taxon>Eukaryota</taxon>
        <taxon>Fungi</taxon>
        <taxon>Dikarya</taxon>
        <taxon>Basidiomycota</taxon>
        <taxon>Agaricomycotina</taxon>
        <taxon>Agaricomycetes</taxon>
        <taxon>Agaricomycetidae</taxon>
        <taxon>Agaricales</taxon>
        <taxon>Marasmiineae</taxon>
        <taxon>Mycenaceae</taxon>
        <taxon>Mycena</taxon>
    </lineage>
</organism>
<dbReference type="Pfam" id="PF00026">
    <property type="entry name" value="Asp"/>
    <property type="match status" value="1"/>
</dbReference>
<gene>
    <name evidence="3" type="ORF">MIND_00786400</name>
</gene>
<evidence type="ECO:0000313" key="3">
    <source>
        <dbReference type="EMBL" id="KAF7302195.1"/>
    </source>
</evidence>
<protein>
    <recommendedName>
        <fullName evidence="2">Peptidase A1 domain-containing protein</fullName>
    </recommendedName>
</protein>
<feature type="domain" description="Peptidase A1" evidence="2">
    <location>
        <begin position="138"/>
        <end position="487"/>
    </location>
</feature>
<comment type="similarity">
    <text evidence="1">Belongs to the peptidase A1 family.</text>
</comment>
<dbReference type="PANTHER" id="PTHR47966:SF75">
    <property type="entry name" value="ENDOPEPTIDASE (CTSD), PUTATIVE (AFU_ORTHOLOGUE AFUA_4G07040)-RELATED"/>
    <property type="match status" value="1"/>
</dbReference>
<dbReference type="CDD" id="cd05471">
    <property type="entry name" value="pepsin_like"/>
    <property type="match status" value="1"/>
</dbReference>
<evidence type="ECO:0000313" key="4">
    <source>
        <dbReference type="Proteomes" id="UP000636479"/>
    </source>
</evidence>